<keyword evidence="1" id="KW-0012">Acyltransferase</keyword>
<organism evidence="1 2">
    <name type="scientific">Mytilus edulis</name>
    <name type="common">Blue mussel</name>
    <dbReference type="NCBI Taxonomy" id="6550"/>
    <lineage>
        <taxon>Eukaryota</taxon>
        <taxon>Metazoa</taxon>
        <taxon>Spiralia</taxon>
        <taxon>Lophotrochozoa</taxon>
        <taxon>Mollusca</taxon>
        <taxon>Bivalvia</taxon>
        <taxon>Autobranchia</taxon>
        <taxon>Pteriomorphia</taxon>
        <taxon>Mytilida</taxon>
        <taxon>Mytiloidea</taxon>
        <taxon>Mytilidae</taxon>
        <taxon>Mytilinae</taxon>
        <taxon>Mytilus</taxon>
    </lineage>
</organism>
<dbReference type="InterPro" id="IPR047153">
    <property type="entry name" value="TRIM45/56/19-like"/>
</dbReference>
<dbReference type="PANTHER" id="PTHR25462:SF296">
    <property type="entry name" value="MEIOTIC P26, ISOFORM F"/>
    <property type="match status" value="1"/>
</dbReference>
<comment type="caution">
    <text evidence="1">The sequence shown here is derived from an EMBL/GenBank/DDBJ whole genome shotgun (WGS) entry which is preliminary data.</text>
</comment>
<dbReference type="OrthoDB" id="10066958at2759"/>
<keyword evidence="2" id="KW-1185">Reference proteome</keyword>
<dbReference type="Gene3D" id="3.30.160.60">
    <property type="entry name" value="Classic Zinc Finger"/>
    <property type="match status" value="1"/>
</dbReference>
<sequence length="182" mass="20790">MHFYVHSFVRYKGKRQKWVLQEHPDNPETLARQLPINHLMTSMMDLKDITRSEKMCNACQLSSVLKKAVSSWCTVFGEAYCTECTKDYRKFRMSYNHKIISIEELKSSEGVFGKSGIVFCDEHPDKAIVFCEDHSKPCCTLCATINHRKCESVTSVDKATAGIKQQQKPGIFIGNNSNSIRN</sequence>
<protein>
    <submittedName>
        <fullName evidence="1">TRIM56</fullName>
        <ecNumber evidence="1">2.3.2.27</ecNumber>
    </submittedName>
</protein>
<dbReference type="SUPFAM" id="SSF57845">
    <property type="entry name" value="B-box zinc-binding domain"/>
    <property type="match status" value="1"/>
</dbReference>
<dbReference type="GO" id="GO:0061630">
    <property type="term" value="F:ubiquitin protein ligase activity"/>
    <property type="evidence" value="ECO:0007669"/>
    <property type="project" value="UniProtKB-EC"/>
</dbReference>
<dbReference type="Proteomes" id="UP000683360">
    <property type="component" value="Unassembled WGS sequence"/>
</dbReference>
<evidence type="ECO:0000313" key="2">
    <source>
        <dbReference type="Proteomes" id="UP000683360"/>
    </source>
</evidence>
<name>A0A8S3QXZ6_MYTED</name>
<dbReference type="PANTHER" id="PTHR25462">
    <property type="entry name" value="BONUS, ISOFORM C-RELATED"/>
    <property type="match status" value="1"/>
</dbReference>
<dbReference type="EC" id="2.3.2.27" evidence="1"/>
<keyword evidence="1" id="KW-0808">Transferase</keyword>
<gene>
    <name evidence="1" type="ORF">MEDL_15327</name>
</gene>
<proteinExistence type="predicted"/>
<evidence type="ECO:0000313" key="1">
    <source>
        <dbReference type="EMBL" id="CAG2200686.1"/>
    </source>
</evidence>
<dbReference type="AlphaFoldDB" id="A0A8S3QXZ6"/>
<accession>A0A8S3QXZ6</accession>
<dbReference type="EMBL" id="CAJPWZ010000754">
    <property type="protein sequence ID" value="CAG2200686.1"/>
    <property type="molecule type" value="Genomic_DNA"/>
</dbReference>
<reference evidence="1" key="1">
    <citation type="submission" date="2021-03" db="EMBL/GenBank/DDBJ databases">
        <authorList>
            <person name="Bekaert M."/>
        </authorList>
    </citation>
    <scope>NUCLEOTIDE SEQUENCE</scope>
</reference>